<evidence type="ECO:0000256" key="11">
    <source>
        <dbReference type="PIRNR" id="PIRNR016933"/>
    </source>
</evidence>
<dbReference type="RefSeq" id="WP_317964720.1">
    <property type="nucleotide sequence ID" value="NZ_CP129118.1"/>
</dbReference>
<dbReference type="Pfam" id="PF13367">
    <property type="entry name" value="PrsW-protease"/>
    <property type="match status" value="1"/>
</dbReference>
<name>A0ABZ0L2X4_9BACL</name>
<feature type="transmembrane region" description="Helical" evidence="12">
    <location>
        <begin position="162"/>
        <end position="181"/>
    </location>
</feature>
<feature type="transmembrane region" description="Helical" evidence="12">
    <location>
        <begin position="187"/>
        <end position="205"/>
    </location>
</feature>
<keyword evidence="7 11" id="KW-0378">Hydrolase</keyword>
<feature type="transmembrane region" description="Helical" evidence="12">
    <location>
        <begin position="127"/>
        <end position="150"/>
    </location>
</feature>
<reference evidence="13 14" key="1">
    <citation type="submission" date="2023-06" db="EMBL/GenBank/DDBJ databases">
        <title>Sporosarcina sp. nov., isolated from Korean tranditional fermented seafood 'Jeotgal'.</title>
        <authorList>
            <person name="Yang A.I."/>
            <person name="Shin N.-R."/>
        </authorList>
    </citation>
    <scope>NUCLEOTIDE SEQUENCE [LARGE SCALE GENOMIC DNA]</scope>
    <source>
        <strain evidence="13 14">T2O-4</strain>
    </source>
</reference>
<accession>A0ABZ0L2X4</accession>
<evidence type="ECO:0000256" key="9">
    <source>
        <dbReference type="ARBA" id="ARBA00023136"/>
    </source>
</evidence>
<evidence type="ECO:0000256" key="2">
    <source>
        <dbReference type="ARBA" id="ARBA00009165"/>
    </source>
</evidence>
<dbReference type="PANTHER" id="PTHR36844:SF1">
    <property type="entry name" value="PROTEASE PRSW"/>
    <property type="match status" value="1"/>
</dbReference>
<gene>
    <name evidence="13" type="primary">prsW</name>
    <name evidence="13" type="ORF">QWT69_08455</name>
</gene>
<feature type="transmembrane region" description="Helical" evidence="12">
    <location>
        <begin position="6"/>
        <end position="21"/>
    </location>
</feature>
<evidence type="ECO:0000256" key="7">
    <source>
        <dbReference type="ARBA" id="ARBA00022801"/>
    </source>
</evidence>
<evidence type="ECO:0000256" key="8">
    <source>
        <dbReference type="ARBA" id="ARBA00022989"/>
    </source>
</evidence>
<dbReference type="InterPro" id="IPR023596">
    <property type="entry name" value="Peptidase_PrsW_arch/bac"/>
</dbReference>
<evidence type="ECO:0000256" key="1">
    <source>
        <dbReference type="ARBA" id="ARBA00004651"/>
    </source>
</evidence>
<evidence type="ECO:0000256" key="6">
    <source>
        <dbReference type="ARBA" id="ARBA00022692"/>
    </source>
</evidence>
<keyword evidence="9 11" id="KW-0472">Membrane</keyword>
<evidence type="ECO:0000256" key="4">
    <source>
        <dbReference type="ARBA" id="ARBA00022475"/>
    </source>
</evidence>
<dbReference type="EMBL" id="CP129118">
    <property type="protein sequence ID" value="WOV85992.1"/>
    <property type="molecule type" value="Genomic_DNA"/>
</dbReference>
<proteinExistence type="inferred from homology"/>
<keyword evidence="4 11" id="KW-1003">Cell membrane</keyword>
<evidence type="ECO:0000313" key="13">
    <source>
        <dbReference type="EMBL" id="WOV85992.1"/>
    </source>
</evidence>
<dbReference type="GO" id="GO:0008233">
    <property type="term" value="F:peptidase activity"/>
    <property type="evidence" value="ECO:0007669"/>
    <property type="project" value="UniProtKB-KW"/>
</dbReference>
<keyword evidence="6 12" id="KW-0812">Transmembrane</keyword>
<dbReference type="GO" id="GO:0006508">
    <property type="term" value="P:proteolysis"/>
    <property type="evidence" value="ECO:0007669"/>
    <property type="project" value="UniProtKB-KW"/>
</dbReference>
<evidence type="ECO:0000313" key="14">
    <source>
        <dbReference type="Proteomes" id="UP001303902"/>
    </source>
</evidence>
<keyword evidence="8 12" id="KW-1133">Transmembrane helix</keyword>
<organism evidence="13 14">
    <name type="scientific">Sporosarcina oncorhynchi</name>
    <dbReference type="NCBI Taxonomy" id="3056444"/>
    <lineage>
        <taxon>Bacteria</taxon>
        <taxon>Bacillati</taxon>
        <taxon>Bacillota</taxon>
        <taxon>Bacilli</taxon>
        <taxon>Bacillales</taxon>
        <taxon>Caryophanaceae</taxon>
        <taxon>Sporosarcina</taxon>
    </lineage>
</organism>
<protein>
    <recommendedName>
        <fullName evidence="3 11">Protease PrsW</fullName>
        <ecNumber evidence="11">3.4.-.-</ecNumber>
    </recommendedName>
    <alternativeName>
        <fullName evidence="10 11">Protease responsible for activating sigma-W</fullName>
    </alternativeName>
</protein>
<dbReference type="PIRSF" id="PIRSF016933">
    <property type="entry name" value="PrsW"/>
    <property type="match status" value="1"/>
</dbReference>
<evidence type="ECO:0000256" key="5">
    <source>
        <dbReference type="ARBA" id="ARBA00022670"/>
    </source>
</evidence>
<dbReference type="Proteomes" id="UP001303902">
    <property type="component" value="Chromosome"/>
</dbReference>
<evidence type="ECO:0000256" key="12">
    <source>
        <dbReference type="SAM" id="Phobius"/>
    </source>
</evidence>
<comment type="subcellular location">
    <subcellularLocation>
        <location evidence="1">Cell membrane</location>
        <topology evidence="1">Multi-pass membrane protein</topology>
    </subcellularLocation>
</comment>
<dbReference type="InterPro" id="IPR026898">
    <property type="entry name" value="PrsW"/>
</dbReference>
<dbReference type="PANTHER" id="PTHR36844">
    <property type="entry name" value="PROTEASE PRSW"/>
    <property type="match status" value="1"/>
</dbReference>
<evidence type="ECO:0000256" key="10">
    <source>
        <dbReference type="ARBA" id="ARBA00030345"/>
    </source>
</evidence>
<keyword evidence="14" id="KW-1185">Reference proteome</keyword>
<feature type="transmembrane region" description="Helical" evidence="12">
    <location>
        <begin position="69"/>
        <end position="88"/>
    </location>
</feature>
<comment type="similarity">
    <text evidence="2 11">Belongs to the protease PrsW family.</text>
</comment>
<evidence type="ECO:0000256" key="3">
    <source>
        <dbReference type="ARBA" id="ARBA00018997"/>
    </source>
</evidence>
<dbReference type="NCBIfam" id="NF033739">
    <property type="entry name" value="intramemb_PrsW"/>
    <property type="match status" value="1"/>
</dbReference>
<keyword evidence="5 11" id="KW-0645">Protease</keyword>
<dbReference type="EC" id="3.4.-.-" evidence="11"/>
<comment type="function">
    <text evidence="11">Involved in the degradation of specific anti-sigma factors.</text>
</comment>
<sequence length="228" mass="26458">MIILLSVAIAPGLALFSYFYLRKQIAKEPSLTLFHTFIYGAIMTFPIMFVQHVFEEEQIIQNEFFRNAIFTSGIEEFFKWLILLIAIFKHVEFEDAYDGILYGASVSLGFATVENILYLFTFGVDTAFLRALLPVSSHALFGVVMGYYFGRAKFIVGSNRKGMLFFAFFAPFILHFIYNGILGVNDLSLYLIIPFMLFLWWFGLTRVKYAHTFAMQQFRRKANLKIKR</sequence>
<feature type="transmembrane region" description="Helical" evidence="12">
    <location>
        <begin position="33"/>
        <end position="54"/>
    </location>
</feature>
<feature type="transmembrane region" description="Helical" evidence="12">
    <location>
        <begin position="100"/>
        <end position="121"/>
    </location>
</feature>